<keyword evidence="3" id="KW-0479">Metal-binding</keyword>
<feature type="region of interest" description="Disordered" evidence="9">
    <location>
        <begin position="504"/>
        <end position="532"/>
    </location>
</feature>
<dbReference type="Pfam" id="PF13639">
    <property type="entry name" value="zf-RING_2"/>
    <property type="match status" value="1"/>
</dbReference>
<dbReference type="GO" id="GO:0016020">
    <property type="term" value="C:membrane"/>
    <property type="evidence" value="ECO:0007669"/>
    <property type="project" value="UniProtKB-SubCell"/>
</dbReference>
<evidence type="ECO:0000256" key="8">
    <source>
        <dbReference type="PROSITE-ProRule" id="PRU00175"/>
    </source>
</evidence>
<name>A0A2T9ZHP3_9FUNG</name>
<comment type="subcellular location">
    <subcellularLocation>
        <location evidence="1">Membrane</location>
    </subcellularLocation>
</comment>
<feature type="region of interest" description="Disordered" evidence="9">
    <location>
        <begin position="738"/>
        <end position="761"/>
    </location>
</feature>
<dbReference type="OrthoDB" id="8062037at2759"/>
<evidence type="ECO:0000256" key="5">
    <source>
        <dbReference type="ARBA" id="ARBA00022833"/>
    </source>
</evidence>
<dbReference type="EMBL" id="MBFS01000163">
    <property type="protein sequence ID" value="PVV04099.1"/>
    <property type="molecule type" value="Genomic_DNA"/>
</dbReference>
<accession>A0A2T9ZHP3</accession>
<dbReference type="AlphaFoldDB" id="A0A2T9ZHP3"/>
<keyword evidence="13" id="KW-1185">Reference proteome</keyword>
<feature type="chain" id="PRO_5015413601" description="RING-type domain-containing protein" evidence="10">
    <location>
        <begin position="27"/>
        <end position="848"/>
    </location>
</feature>
<evidence type="ECO:0000256" key="7">
    <source>
        <dbReference type="ARBA" id="ARBA00023136"/>
    </source>
</evidence>
<dbReference type="GO" id="GO:0008270">
    <property type="term" value="F:zinc ion binding"/>
    <property type="evidence" value="ECO:0007669"/>
    <property type="project" value="UniProtKB-KW"/>
</dbReference>
<proteinExistence type="predicted"/>
<keyword evidence="10" id="KW-0732">Signal</keyword>
<keyword evidence="6" id="KW-1133">Transmembrane helix</keyword>
<organism evidence="12 13">
    <name type="scientific">Smittium megazygosporum</name>
    <dbReference type="NCBI Taxonomy" id="133381"/>
    <lineage>
        <taxon>Eukaryota</taxon>
        <taxon>Fungi</taxon>
        <taxon>Fungi incertae sedis</taxon>
        <taxon>Zoopagomycota</taxon>
        <taxon>Kickxellomycotina</taxon>
        <taxon>Harpellomycetes</taxon>
        <taxon>Harpellales</taxon>
        <taxon>Legeriomycetaceae</taxon>
        <taxon>Smittium</taxon>
    </lineage>
</organism>
<gene>
    <name evidence="12" type="ORF">BB560_001421</name>
</gene>
<keyword evidence="7" id="KW-0472">Membrane</keyword>
<evidence type="ECO:0000256" key="2">
    <source>
        <dbReference type="ARBA" id="ARBA00022692"/>
    </source>
</evidence>
<comment type="caution">
    <text evidence="12">The sequence shown here is derived from an EMBL/GenBank/DDBJ whole genome shotgun (WGS) entry which is preliminary data.</text>
</comment>
<dbReference type="STRING" id="133381.A0A2T9ZHP3"/>
<sequence length="848" mass="96156">MAGAIMRLKLSVLSLCLLCYVFSIDGAYFDFDKFGTYKTCLNGRNSCLSSTGIYIEKNALKAKIKNQIYQLGEIRIAETGCITKNQNFENSAVFLVSGSSKQKNSIENECSFTTSQNIQSFCDGGARAVIIDEDGSLDGSNSLQYGKYSFQKCQVIMLDKNLSFYLRKHLEEGYKNNQVLGKNSNNIPLMIGDKPITFRQNHIYQNLIIMQKINQDNIWLKKRQDFIPPKETYDTSYFVENEKIDDDAGEGLMIVFGVVSLMYIGLWLLSGYLQEEGQFIESADNTSTDETIQDTQTDINRAVQSTRNLNSPIDKGLLKLIPIIKIEHLQNYNDSNEKCEKSVHFELDEKGSEEEIENFITTTSVIPNNDTVYYDYILAERISEQVINNKKKIFYSTISSSNCSICLEPFFCSKRKKKSCSSSFLKNTKDLISCKLLKSISNPARHRYEACRTFDTYSTRGSSSSRNSAVNTSLEEDPSEYIAFRRDRRESSVTLINSDKSSFEQGWFRGMPTSEKDSLSPEDIKDEPSEQDQKNQMLRLLPCGHVFHMECIDYWLLNGTSKASCPICKKRVIQSLFELIEATSAEGSLDENDLGKTKNNATLVDCAEKSEYFYDFCIENLENWPFTKLVMALMLRKITYGAKKTASFTAGKGRTAVRILRNSIINPRNTASNLNNSSDLQFENGTHTNTDSVIGCEDVSYYPVRRISRKYKQSNCRLDGYNELFQTGQPEIKLESVKRKDQGIKGKLKSRTKSSLHPDKPQNSSFMLSFILDKIEYSNDEHKGMNMGLETGTSGTADYSVTDCNLNLNECNFSIDIDDVYVGTRVRSQLRPISEIKKLPTSSTFQNS</sequence>
<evidence type="ECO:0000256" key="10">
    <source>
        <dbReference type="SAM" id="SignalP"/>
    </source>
</evidence>
<feature type="signal peptide" evidence="10">
    <location>
        <begin position="1"/>
        <end position="26"/>
    </location>
</feature>
<evidence type="ECO:0000256" key="1">
    <source>
        <dbReference type="ARBA" id="ARBA00004370"/>
    </source>
</evidence>
<keyword evidence="5" id="KW-0862">Zinc</keyword>
<dbReference type="PANTHER" id="PTHR46539">
    <property type="entry name" value="E3 UBIQUITIN-PROTEIN LIGASE ATL42"/>
    <property type="match status" value="1"/>
</dbReference>
<evidence type="ECO:0000256" key="3">
    <source>
        <dbReference type="ARBA" id="ARBA00022723"/>
    </source>
</evidence>
<keyword evidence="2" id="KW-0812">Transmembrane</keyword>
<dbReference type="PROSITE" id="PS50089">
    <property type="entry name" value="ZF_RING_2"/>
    <property type="match status" value="1"/>
</dbReference>
<evidence type="ECO:0000256" key="9">
    <source>
        <dbReference type="SAM" id="MobiDB-lite"/>
    </source>
</evidence>
<evidence type="ECO:0000259" key="11">
    <source>
        <dbReference type="PROSITE" id="PS50089"/>
    </source>
</evidence>
<feature type="compositionally biased region" description="Basic and acidic residues" evidence="9">
    <location>
        <begin position="514"/>
        <end position="532"/>
    </location>
</feature>
<dbReference type="Gene3D" id="3.30.40.10">
    <property type="entry name" value="Zinc/RING finger domain, C3HC4 (zinc finger)"/>
    <property type="match status" value="1"/>
</dbReference>
<reference evidence="12 13" key="1">
    <citation type="journal article" date="2018" name="MBio">
        <title>Comparative Genomics Reveals the Core Gene Toolbox for the Fungus-Insect Symbiosis.</title>
        <authorList>
            <person name="Wang Y."/>
            <person name="Stata M."/>
            <person name="Wang W."/>
            <person name="Stajich J.E."/>
            <person name="White M.M."/>
            <person name="Moncalvo J.M."/>
        </authorList>
    </citation>
    <scope>NUCLEOTIDE SEQUENCE [LARGE SCALE GENOMIC DNA]</scope>
    <source>
        <strain evidence="12 13">SC-DP-2</strain>
    </source>
</reference>
<dbReference type="InterPro" id="IPR001841">
    <property type="entry name" value="Znf_RING"/>
</dbReference>
<dbReference type="SUPFAM" id="SSF57850">
    <property type="entry name" value="RING/U-box"/>
    <property type="match status" value="1"/>
</dbReference>
<dbReference type="Proteomes" id="UP000245609">
    <property type="component" value="Unassembled WGS sequence"/>
</dbReference>
<dbReference type="InterPro" id="IPR013083">
    <property type="entry name" value="Znf_RING/FYVE/PHD"/>
</dbReference>
<evidence type="ECO:0000313" key="13">
    <source>
        <dbReference type="Proteomes" id="UP000245609"/>
    </source>
</evidence>
<evidence type="ECO:0000256" key="4">
    <source>
        <dbReference type="ARBA" id="ARBA00022771"/>
    </source>
</evidence>
<feature type="domain" description="RING-type" evidence="11">
    <location>
        <begin position="540"/>
        <end position="569"/>
    </location>
</feature>
<evidence type="ECO:0000313" key="12">
    <source>
        <dbReference type="EMBL" id="PVV04099.1"/>
    </source>
</evidence>
<evidence type="ECO:0000256" key="6">
    <source>
        <dbReference type="ARBA" id="ARBA00022989"/>
    </source>
</evidence>
<keyword evidence="4 8" id="KW-0863">Zinc-finger</keyword>
<protein>
    <recommendedName>
        <fullName evidence="11">RING-type domain-containing protein</fullName>
    </recommendedName>
</protein>
<dbReference type="PANTHER" id="PTHR46539:SF1">
    <property type="entry name" value="E3 UBIQUITIN-PROTEIN LIGASE ATL42"/>
    <property type="match status" value="1"/>
</dbReference>